<protein>
    <submittedName>
        <fullName evidence="1">Uncharacterized protein</fullName>
    </submittedName>
</protein>
<evidence type="ECO:0000313" key="2">
    <source>
        <dbReference type="Proteomes" id="UP000886998"/>
    </source>
</evidence>
<organism evidence="1 2">
    <name type="scientific">Trichonephila inaurata madagascariensis</name>
    <dbReference type="NCBI Taxonomy" id="2747483"/>
    <lineage>
        <taxon>Eukaryota</taxon>
        <taxon>Metazoa</taxon>
        <taxon>Ecdysozoa</taxon>
        <taxon>Arthropoda</taxon>
        <taxon>Chelicerata</taxon>
        <taxon>Arachnida</taxon>
        <taxon>Araneae</taxon>
        <taxon>Araneomorphae</taxon>
        <taxon>Entelegynae</taxon>
        <taxon>Araneoidea</taxon>
        <taxon>Nephilidae</taxon>
        <taxon>Trichonephila</taxon>
        <taxon>Trichonephila inaurata</taxon>
    </lineage>
</organism>
<keyword evidence="2" id="KW-1185">Reference proteome</keyword>
<reference evidence="1" key="1">
    <citation type="submission" date="2020-08" db="EMBL/GenBank/DDBJ databases">
        <title>Multicomponent nature underlies the extraordinary mechanical properties of spider dragline silk.</title>
        <authorList>
            <person name="Kono N."/>
            <person name="Nakamura H."/>
            <person name="Mori M."/>
            <person name="Yoshida Y."/>
            <person name="Ohtoshi R."/>
            <person name="Malay A.D."/>
            <person name="Moran D.A.P."/>
            <person name="Tomita M."/>
            <person name="Numata K."/>
            <person name="Arakawa K."/>
        </authorList>
    </citation>
    <scope>NUCLEOTIDE SEQUENCE</scope>
</reference>
<name>A0A8X7CC61_9ARAC</name>
<accession>A0A8X7CC61</accession>
<dbReference type="EMBL" id="BMAV01015810">
    <property type="protein sequence ID" value="GFY66034.1"/>
    <property type="molecule type" value="Genomic_DNA"/>
</dbReference>
<comment type="caution">
    <text evidence="1">The sequence shown here is derived from an EMBL/GenBank/DDBJ whole genome shotgun (WGS) entry which is preliminary data.</text>
</comment>
<evidence type="ECO:0000313" key="1">
    <source>
        <dbReference type="EMBL" id="GFY66034.1"/>
    </source>
</evidence>
<gene>
    <name evidence="1" type="ORF">TNIN_393801</name>
</gene>
<dbReference type="AlphaFoldDB" id="A0A8X7CC61"/>
<sequence length="73" mass="8601">MDTTKLTLSISSLGMNTRTSRAYYNKRRINQQKRKDEDNFEFPPLRKTARKTVLEQPTDVNLENQFSLLPCHN</sequence>
<proteinExistence type="predicted"/>
<dbReference type="Proteomes" id="UP000886998">
    <property type="component" value="Unassembled WGS sequence"/>
</dbReference>